<evidence type="ECO:0000256" key="6">
    <source>
        <dbReference type="ARBA" id="ARBA00023136"/>
    </source>
</evidence>
<proteinExistence type="inferred from homology"/>
<comment type="subcellular location">
    <subcellularLocation>
        <location evidence="1">Membrane</location>
        <topology evidence="1">Multi-pass membrane protein</topology>
    </subcellularLocation>
</comment>
<evidence type="ECO:0000256" key="3">
    <source>
        <dbReference type="ARBA" id="ARBA00022448"/>
    </source>
</evidence>
<feature type="transmembrane region" description="Helical" evidence="8">
    <location>
        <begin position="43"/>
        <end position="62"/>
    </location>
</feature>
<feature type="transmembrane region" description="Helical" evidence="8">
    <location>
        <begin position="335"/>
        <end position="356"/>
    </location>
</feature>
<dbReference type="PRINTS" id="PR00171">
    <property type="entry name" value="SUGRTRNSPORT"/>
</dbReference>
<dbReference type="Gene3D" id="1.20.1250.20">
    <property type="entry name" value="MFS general substrate transporter like domains"/>
    <property type="match status" value="2"/>
</dbReference>
<evidence type="ECO:0000256" key="1">
    <source>
        <dbReference type="ARBA" id="ARBA00004141"/>
    </source>
</evidence>
<name>A0ABS7GLD1_9BACT</name>
<comment type="similarity">
    <text evidence="2 7">Belongs to the major facilitator superfamily. Sugar transporter (TC 2.A.1.1) family.</text>
</comment>
<feature type="transmembrane region" description="Helical" evidence="8">
    <location>
        <begin position="397"/>
        <end position="417"/>
    </location>
</feature>
<keyword evidence="4 8" id="KW-0812">Transmembrane</keyword>
<feature type="transmembrane region" description="Helical" evidence="8">
    <location>
        <begin position="74"/>
        <end position="97"/>
    </location>
</feature>
<dbReference type="SUPFAM" id="SSF103473">
    <property type="entry name" value="MFS general substrate transporter"/>
    <property type="match status" value="1"/>
</dbReference>
<reference evidence="10 11" key="1">
    <citation type="submission" date="2021-08" db="EMBL/GenBank/DDBJ databases">
        <title>The genome sequence of Chitinophaga sp. B61.</title>
        <authorList>
            <person name="Zhang X."/>
        </authorList>
    </citation>
    <scope>NUCLEOTIDE SEQUENCE [LARGE SCALE GENOMIC DNA]</scope>
    <source>
        <strain evidence="10 11">B61</strain>
    </source>
</reference>
<feature type="transmembrane region" description="Helical" evidence="8">
    <location>
        <begin position="132"/>
        <end position="155"/>
    </location>
</feature>
<feature type="transmembrane region" description="Helical" evidence="8">
    <location>
        <begin position="279"/>
        <end position="296"/>
    </location>
</feature>
<evidence type="ECO:0000313" key="10">
    <source>
        <dbReference type="EMBL" id="MBW8688035.1"/>
    </source>
</evidence>
<accession>A0ABS7GLD1</accession>
<sequence>MFSYPVRIALIAALGGFLFGFETAVISGAEKTIMELWSLSPFWLGFTVASSLIGTVLGSLVVGMPARIHGRKKVLLVIAALYIVSAIGCASVSAWLLFVLFRFAAGVAVGASSVVGPMYISEISPAHLRGRLAGSFQLNIVGGIFIAYLTNFLFVDMGDDSWRWMLGVMVVPAALFAILLRTIPESPRWLILNNREAEAVPVMRRLQEPDVDGAIRAIKESVKTHQEKLFQKRYAKPIIYAVLLAMFNQLSGINAILYYAPRIFELAGFDKAEAYLQPVYIGAANLLFTLLAMTVIDKFGRKTLLVIGSVGMIVFLGLTAYAFRDPANLGGNVLIYLIGYIAFFAFSQGAVIWVFISEIFPNSVRSQGGALGSFTHWIMAAIISWTFPIIVSGSEMGGFYSFVFYSVMMLLHLLFVWRLMPETKGRSLETIQKELGID</sequence>
<keyword evidence="6 8" id="KW-0472">Membrane</keyword>
<dbReference type="PROSITE" id="PS50850">
    <property type="entry name" value="MFS"/>
    <property type="match status" value="1"/>
</dbReference>
<evidence type="ECO:0000256" key="5">
    <source>
        <dbReference type="ARBA" id="ARBA00022989"/>
    </source>
</evidence>
<dbReference type="InterPro" id="IPR005829">
    <property type="entry name" value="Sugar_transporter_CS"/>
</dbReference>
<dbReference type="PANTHER" id="PTHR48020:SF12">
    <property type="entry name" value="PROTON MYO-INOSITOL COTRANSPORTER"/>
    <property type="match status" value="1"/>
</dbReference>
<keyword evidence="11" id="KW-1185">Reference proteome</keyword>
<dbReference type="InterPro" id="IPR003663">
    <property type="entry name" value="Sugar/inositol_transpt"/>
</dbReference>
<evidence type="ECO:0000313" key="11">
    <source>
        <dbReference type="Proteomes" id="UP000812961"/>
    </source>
</evidence>
<evidence type="ECO:0000259" key="9">
    <source>
        <dbReference type="PROSITE" id="PS50850"/>
    </source>
</evidence>
<protein>
    <submittedName>
        <fullName evidence="10">Sugar porter family MFS transporter</fullName>
    </submittedName>
</protein>
<keyword evidence="3 7" id="KW-0813">Transport</keyword>
<dbReference type="Proteomes" id="UP000812961">
    <property type="component" value="Unassembled WGS sequence"/>
</dbReference>
<feature type="transmembrane region" description="Helical" evidence="8">
    <location>
        <begin position="238"/>
        <end position="259"/>
    </location>
</feature>
<dbReference type="EMBL" id="JAICCF010000006">
    <property type="protein sequence ID" value="MBW8688035.1"/>
    <property type="molecule type" value="Genomic_DNA"/>
</dbReference>
<feature type="transmembrane region" description="Helical" evidence="8">
    <location>
        <begin position="368"/>
        <end position="391"/>
    </location>
</feature>
<feature type="domain" description="Major facilitator superfamily (MFS) profile" evidence="9">
    <location>
        <begin position="8"/>
        <end position="424"/>
    </location>
</feature>
<keyword evidence="5 8" id="KW-1133">Transmembrane helix</keyword>
<comment type="caution">
    <text evidence="10">The sequence shown here is derived from an EMBL/GenBank/DDBJ whole genome shotgun (WGS) entry which is preliminary data.</text>
</comment>
<dbReference type="InterPro" id="IPR020846">
    <property type="entry name" value="MFS_dom"/>
</dbReference>
<dbReference type="Pfam" id="PF00083">
    <property type="entry name" value="Sugar_tr"/>
    <property type="match status" value="1"/>
</dbReference>
<evidence type="ECO:0000256" key="8">
    <source>
        <dbReference type="SAM" id="Phobius"/>
    </source>
</evidence>
<dbReference type="InterPro" id="IPR050814">
    <property type="entry name" value="Myo-inositol_Transporter"/>
</dbReference>
<dbReference type="RefSeq" id="WP_220253359.1">
    <property type="nucleotide sequence ID" value="NZ_JAICCF010000006.1"/>
</dbReference>
<dbReference type="PANTHER" id="PTHR48020">
    <property type="entry name" value="PROTON MYO-INOSITOL COTRANSPORTER"/>
    <property type="match status" value="1"/>
</dbReference>
<dbReference type="NCBIfam" id="TIGR00879">
    <property type="entry name" value="SP"/>
    <property type="match status" value="1"/>
</dbReference>
<evidence type="ECO:0000256" key="2">
    <source>
        <dbReference type="ARBA" id="ARBA00010992"/>
    </source>
</evidence>
<evidence type="ECO:0000256" key="4">
    <source>
        <dbReference type="ARBA" id="ARBA00022692"/>
    </source>
</evidence>
<feature type="transmembrane region" description="Helical" evidence="8">
    <location>
        <begin position="161"/>
        <end position="180"/>
    </location>
</feature>
<dbReference type="InterPro" id="IPR036259">
    <property type="entry name" value="MFS_trans_sf"/>
</dbReference>
<organism evidence="10 11">
    <name type="scientific">Chitinophaga rhizophila</name>
    <dbReference type="NCBI Taxonomy" id="2866212"/>
    <lineage>
        <taxon>Bacteria</taxon>
        <taxon>Pseudomonadati</taxon>
        <taxon>Bacteroidota</taxon>
        <taxon>Chitinophagia</taxon>
        <taxon>Chitinophagales</taxon>
        <taxon>Chitinophagaceae</taxon>
        <taxon>Chitinophaga</taxon>
    </lineage>
</organism>
<feature type="transmembrane region" description="Helical" evidence="8">
    <location>
        <begin position="303"/>
        <end position="323"/>
    </location>
</feature>
<feature type="transmembrane region" description="Helical" evidence="8">
    <location>
        <begin position="103"/>
        <end position="120"/>
    </location>
</feature>
<dbReference type="InterPro" id="IPR005828">
    <property type="entry name" value="MFS_sugar_transport-like"/>
</dbReference>
<dbReference type="PROSITE" id="PS00216">
    <property type="entry name" value="SUGAR_TRANSPORT_1"/>
    <property type="match status" value="1"/>
</dbReference>
<evidence type="ECO:0000256" key="7">
    <source>
        <dbReference type="RuleBase" id="RU003346"/>
    </source>
</evidence>
<gene>
    <name evidence="10" type="ORF">K1Y79_27110</name>
</gene>